<comment type="caution">
    <text evidence="2">The sequence shown here is derived from an EMBL/GenBank/DDBJ whole genome shotgun (WGS) entry which is preliminary data.</text>
</comment>
<feature type="region of interest" description="Disordered" evidence="1">
    <location>
        <begin position="453"/>
        <end position="638"/>
    </location>
</feature>
<reference evidence="2 3" key="1">
    <citation type="journal article" date="2018" name="Front. Microbiol.">
        <title>Prospects for Fungal Bioremediation of Acidic Radioactive Waste Sites: Characterization and Genome Sequence of Rhodotorula taiwanensis MD1149.</title>
        <authorList>
            <person name="Tkavc R."/>
            <person name="Matrosova V.Y."/>
            <person name="Grichenko O.E."/>
            <person name="Gostincar C."/>
            <person name="Volpe R.P."/>
            <person name="Klimenkova P."/>
            <person name="Gaidamakova E.K."/>
            <person name="Zhou C.E."/>
            <person name="Stewart B.J."/>
            <person name="Lyman M.G."/>
            <person name="Malfatti S.A."/>
            <person name="Rubinfeld B."/>
            <person name="Courtot M."/>
            <person name="Singh J."/>
            <person name="Dalgard C.L."/>
            <person name="Hamilton T."/>
            <person name="Frey K.G."/>
            <person name="Gunde-Cimerman N."/>
            <person name="Dugan L."/>
            <person name="Daly M.J."/>
        </authorList>
    </citation>
    <scope>NUCLEOTIDE SEQUENCE [LARGE SCALE GENOMIC DNA]</scope>
    <source>
        <strain evidence="2 3">MD1149</strain>
    </source>
</reference>
<keyword evidence="3" id="KW-1185">Reference proteome</keyword>
<sequence>MPNVMAFEQALVDSSPPASAFAAAAKGGDAAAAPTRSSARLEEKDRTPPLTAVAVRAAKAANGVDAEVNGNGHGADAAGANGRKRDGSPASSLSSLTASESGGDAHATPHDEAAFAAAVKAVQSASVEPIDPIPPLLPADTPCPPASDLLKDIVEVFIDNLKPIKELSEYHGKKTWFHFLINFVTYRFNADPVRRGGFRWETNLLRTRGLKPGQEKEAKWWMLRWEDKIHLLRQMVDFQLTSSLAVRDLIKEQYDIGNQRNARRDPELNGLVLIPAGQTSSQVTLYHLDASPRLYACGNLYKDDSPWIAVSSTYKGYKAFLKTLAEPTKAERKALGLVESSTAPNGPAGGAAAAAGGAKGPFAKAAAAVKGKGKAKVEAGEDYKKDERMARARLEADFREMATYEKHMAAYEGRQMRAAERAARTYERTINVAPTTTRSSRLRARLNYDEDRLDSASVVSGSGAGADEYDDGGSRRKRRRVDDGAGSVNGDGTSAAPSEAGSDVGGSTRAGSRRTSGRQAPLPSIPGERRSSRLQQPIYEPEPELEPEAQAEADPASGDAVAVDAQADEKPEPKEEEPAGEAGSAAAPIPVPPEGLTIPGTPKEPVLFKEATGDDEKKQQEVVQVKPMEDVQPTPGSA</sequence>
<evidence type="ECO:0000313" key="2">
    <source>
        <dbReference type="EMBL" id="POY73813.1"/>
    </source>
</evidence>
<feature type="region of interest" description="Disordered" evidence="1">
    <location>
        <begin position="24"/>
        <end position="50"/>
    </location>
</feature>
<dbReference type="OrthoDB" id="2528138at2759"/>
<feature type="compositionally biased region" description="Low complexity" evidence="1">
    <location>
        <begin position="88"/>
        <end position="101"/>
    </location>
</feature>
<evidence type="ECO:0008006" key="4">
    <source>
        <dbReference type="Google" id="ProtNLM"/>
    </source>
</evidence>
<dbReference type="PANTHER" id="PTHR42107">
    <property type="entry name" value="YALI0D24453P"/>
    <property type="match status" value="1"/>
</dbReference>
<evidence type="ECO:0000313" key="3">
    <source>
        <dbReference type="Proteomes" id="UP000237144"/>
    </source>
</evidence>
<protein>
    <recommendedName>
        <fullName evidence="4">WHIM1 domain-containing protein</fullName>
    </recommendedName>
</protein>
<feature type="region of interest" description="Disordered" evidence="1">
    <location>
        <begin position="62"/>
        <end position="108"/>
    </location>
</feature>
<proteinExistence type="predicted"/>
<dbReference type="Proteomes" id="UP000237144">
    <property type="component" value="Unassembled WGS sequence"/>
</dbReference>
<evidence type="ECO:0000256" key="1">
    <source>
        <dbReference type="SAM" id="MobiDB-lite"/>
    </source>
</evidence>
<dbReference type="EMBL" id="PJQD01000035">
    <property type="protein sequence ID" value="POY73813.1"/>
    <property type="molecule type" value="Genomic_DNA"/>
</dbReference>
<feature type="compositionally biased region" description="Low complexity" evidence="1">
    <location>
        <begin position="24"/>
        <end position="34"/>
    </location>
</feature>
<dbReference type="AlphaFoldDB" id="A0A2S5BAM2"/>
<feature type="compositionally biased region" description="Low complexity" evidence="1">
    <location>
        <begin position="62"/>
        <end position="81"/>
    </location>
</feature>
<feature type="compositionally biased region" description="Basic and acidic residues" evidence="1">
    <location>
        <begin position="567"/>
        <end position="577"/>
    </location>
</feature>
<feature type="compositionally biased region" description="Basic and acidic residues" evidence="1">
    <location>
        <begin position="611"/>
        <end position="620"/>
    </location>
</feature>
<name>A0A2S5BAM2_9BASI</name>
<organism evidence="2 3">
    <name type="scientific">Rhodotorula taiwanensis</name>
    <dbReference type="NCBI Taxonomy" id="741276"/>
    <lineage>
        <taxon>Eukaryota</taxon>
        <taxon>Fungi</taxon>
        <taxon>Dikarya</taxon>
        <taxon>Basidiomycota</taxon>
        <taxon>Pucciniomycotina</taxon>
        <taxon>Microbotryomycetes</taxon>
        <taxon>Sporidiobolales</taxon>
        <taxon>Sporidiobolaceae</taxon>
        <taxon>Rhodotorula</taxon>
    </lineage>
</organism>
<dbReference type="PANTHER" id="PTHR42107:SF1">
    <property type="entry name" value="WHIM1 DOMAIN-CONTAINING PROTEIN"/>
    <property type="match status" value="1"/>
</dbReference>
<feature type="compositionally biased region" description="Acidic residues" evidence="1">
    <location>
        <begin position="541"/>
        <end position="551"/>
    </location>
</feature>
<gene>
    <name evidence="2" type="ORF">BMF94_3354</name>
</gene>
<dbReference type="STRING" id="741276.A0A2S5BAM2"/>
<accession>A0A2S5BAM2</accession>